<sequence>MYFLALTAKHPGDYVARYAFRLLPIIDIQCLRVTWIRVVAENPILRTRIIDIPTRGLVQVVVTKHSTLHACQTVNMILVEYLDLDRSALTGLGLPLVRSAVLQETHADAELSQSFFI</sequence>
<protein>
    <submittedName>
        <fullName evidence="2">Uncharacterized protein</fullName>
    </submittedName>
</protein>
<dbReference type="EMBL" id="ML996589">
    <property type="protein sequence ID" value="KAF2752951.1"/>
    <property type="molecule type" value="Genomic_DNA"/>
</dbReference>
<dbReference type="PANTHER" id="PTHR45527">
    <property type="entry name" value="NONRIBOSOMAL PEPTIDE SYNTHETASE"/>
    <property type="match status" value="1"/>
</dbReference>
<dbReference type="OrthoDB" id="416786at2759"/>
<dbReference type="GO" id="GO:0031177">
    <property type="term" value="F:phosphopantetheine binding"/>
    <property type="evidence" value="ECO:0007669"/>
    <property type="project" value="TreeGrafter"/>
</dbReference>
<dbReference type="InterPro" id="IPR023213">
    <property type="entry name" value="CAT-like_dom_sf"/>
</dbReference>
<gene>
    <name evidence="2" type="ORF">EJ05DRAFT_231811</name>
</gene>
<organism evidence="2 3">
    <name type="scientific">Pseudovirgaria hyperparasitica</name>
    <dbReference type="NCBI Taxonomy" id="470096"/>
    <lineage>
        <taxon>Eukaryota</taxon>
        <taxon>Fungi</taxon>
        <taxon>Dikarya</taxon>
        <taxon>Ascomycota</taxon>
        <taxon>Pezizomycotina</taxon>
        <taxon>Dothideomycetes</taxon>
        <taxon>Dothideomycetes incertae sedis</taxon>
        <taxon>Acrospermales</taxon>
        <taxon>Acrospermaceae</taxon>
        <taxon>Pseudovirgaria</taxon>
    </lineage>
</organism>
<evidence type="ECO:0000256" key="1">
    <source>
        <dbReference type="ARBA" id="ARBA00022598"/>
    </source>
</evidence>
<evidence type="ECO:0000313" key="3">
    <source>
        <dbReference type="Proteomes" id="UP000799437"/>
    </source>
</evidence>
<dbReference type="SUPFAM" id="SSF52777">
    <property type="entry name" value="CoA-dependent acyltransferases"/>
    <property type="match status" value="1"/>
</dbReference>
<dbReference type="AlphaFoldDB" id="A0A6A6VUM7"/>
<dbReference type="GO" id="GO:0005737">
    <property type="term" value="C:cytoplasm"/>
    <property type="evidence" value="ECO:0007669"/>
    <property type="project" value="TreeGrafter"/>
</dbReference>
<name>A0A6A6VUM7_9PEZI</name>
<accession>A0A6A6VUM7</accession>
<dbReference type="GO" id="GO:0044550">
    <property type="term" value="P:secondary metabolite biosynthetic process"/>
    <property type="evidence" value="ECO:0007669"/>
    <property type="project" value="TreeGrafter"/>
</dbReference>
<dbReference type="GeneID" id="54481034"/>
<dbReference type="GO" id="GO:0016874">
    <property type="term" value="F:ligase activity"/>
    <property type="evidence" value="ECO:0007669"/>
    <property type="project" value="UniProtKB-KW"/>
</dbReference>
<dbReference type="GO" id="GO:0043041">
    <property type="term" value="P:amino acid activation for nonribosomal peptide biosynthetic process"/>
    <property type="evidence" value="ECO:0007669"/>
    <property type="project" value="TreeGrafter"/>
</dbReference>
<dbReference type="Proteomes" id="UP000799437">
    <property type="component" value="Unassembled WGS sequence"/>
</dbReference>
<dbReference type="PANTHER" id="PTHR45527:SF3">
    <property type="entry name" value="SIDEROPHORE SYNTHETASE (EUROFUNG)"/>
    <property type="match status" value="1"/>
</dbReference>
<keyword evidence="3" id="KW-1185">Reference proteome</keyword>
<reference evidence="2" key="1">
    <citation type="journal article" date="2020" name="Stud. Mycol.">
        <title>101 Dothideomycetes genomes: a test case for predicting lifestyles and emergence of pathogens.</title>
        <authorList>
            <person name="Haridas S."/>
            <person name="Albert R."/>
            <person name="Binder M."/>
            <person name="Bloem J."/>
            <person name="Labutti K."/>
            <person name="Salamov A."/>
            <person name="Andreopoulos B."/>
            <person name="Baker S."/>
            <person name="Barry K."/>
            <person name="Bills G."/>
            <person name="Bluhm B."/>
            <person name="Cannon C."/>
            <person name="Castanera R."/>
            <person name="Culley D."/>
            <person name="Daum C."/>
            <person name="Ezra D."/>
            <person name="Gonzalez J."/>
            <person name="Henrissat B."/>
            <person name="Kuo A."/>
            <person name="Liang C."/>
            <person name="Lipzen A."/>
            <person name="Lutzoni F."/>
            <person name="Magnuson J."/>
            <person name="Mondo S."/>
            <person name="Nolan M."/>
            <person name="Ohm R."/>
            <person name="Pangilinan J."/>
            <person name="Park H.-J."/>
            <person name="Ramirez L."/>
            <person name="Alfaro M."/>
            <person name="Sun H."/>
            <person name="Tritt A."/>
            <person name="Yoshinaga Y."/>
            <person name="Zwiers L.-H."/>
            <person name="Turgeon B."/>
            <person name="Goodwin S."/>
            <person name="Spatafora J."/>
            <person name="Crous P."/>
            <person name="Grigoriev I."/>
        </authorList>
    </citation>
    <scope>NUCLEOTIDE SEQUENCE</scope>
    <source>
        <strain evidence="2">CBS 121739</strain>
    </source>
</reference>
<dbReference type="Gene3D" id="3.30.559.10">
    <property type="entry name" value="Chloramphenicol acetyltransferase-like domain"/>
    <property type="match status" value="1"/>
</dbReference>
<proteinExistence type="predicted"/>
<evidence type="ECO:0000313" key="2">
    <source>
        <dbReference type="EMBL" id="KAF2752951.1"/>
    </source>
</evidence>
<dbReference type="RefSeq" id="XP_033595402.1">
    <property type="nucleotide sequence ID" value="XM_033739980.1"/>
</dbReference>
<keyword evidence="1" id="KW-0436">Ligase</keyword>